<feature type="compositionally biased region" description="Basic residues" evidence="1">
    <location>
        <begin position="131"/>
        <end position="141"/>
    </location>
</feature>
<sequence length="213" mass="23991">MRFKSGTVGPVVSPLSTKEQPEVVTRNPLSLRVWGERFGNEQQTVFAEHLHVTTRSQTVSFSLWSVPDCLDAGQSFDDNRTTRRRGRVDEVRQSPRASSTFVSFALSQPTMQPRRPVATLARSAPYSRTQRTPKHHPSGTRTFHRLSFTVTLGDRHPVPTIQIPDGCGPNSTAEWVRGDWALRKGGSSQKETRRVVDAWLRYSIRNCAAAQYD</sequence>
<dbReference type="AlphaFoldDB" id="A0A066XJM5"/>
<proteinExistence type="predicted"/>
<evidence type="ECO:0000256" key="1">
    <source>
        <dbReference type="SAM" id="MobiDB-lite"/>
    </source>
</evidence>
<name>A0A066XJM5_COLSU</name>
<reference evidence="3" key="1">
    <citation type="journal article" date="2014" name="Genome Announc.">
        <title>Draft genome sequence of Colletotrichum sublineola, a destructive pathogen of cultivated sorghum.</title>
        <authorList>
            <person name="Baroncelli R."/>
            <person name="Sanz-Martin J.M."/>
            <person name="Rech G.E."/>
            <person name="Sukno S.A."/>
            <person name="Thon M.R."/>
        </authorList>
    </citation>
    <scope>NUCLEOTIDE SEQUENCE [LARGE SCALE GENOMIC DNA]</scope>
    <source>
        <strain evidence="3">TX430BB</strain>
    </source>
</reference>
<feature type="region of interest" description="Disordered" evidence="1">
    <location>
        <begin position="112"/>
        <end position="141"/>
    </location>
</feature>
<evidence type="ECO:0000313" key="3">
    <source>
        <dbReference type="Proteomes" id="UP000027238"/>
    </source>
</evidence>
<feature type="region of interest" description="Disordered" evidence="1">
    <location>
        <begin position="1"/>
        <end position="20"/>
    </location>
</feature>
<gene>
    <name evidence="2" type="ORF">CSUB01_03974</name>
</gene>
<comment type="caution">
    <text evidence="2">The sequence shown here is derived from an EMBL/GenBank/DDBJ whole genome shotgun (WGS) entry which is preliminary data.</text>
</comment>
<evidence type="ECO:0000313" key="2">
    <source>
        <dbReference type="EMBL" id="KDN69408.1"/>
    </source>
</evidence>
<organism evidence="2 3">
    <name type="scientific">Colletotrichum sublineola</name>
    <name type="common">Sorghum anthracnose fungus</name>
    <dbReference type="NCBI Taxonomy" id="1173701"/>
    <lineage>
        <taxon>Eukaryota</taxon>
        <taxon>Fungi</taxon>
        <taxon>Dikarya</taxon>
        <taxon>Ascomycota</taxon>
        <taxon>Pezizomycotina</taxon>
        <taxon>Sordariomycetes</taxon>
        <taxon>Hypocreomycetidae</taxon>
        <taxon>Glomerellales</taxon>
        <taxon>Glomerellaceae</taxon>
        <taxon>Colletotrichum</taxon>
        <taxon>Colletotrichum graminicola species complex</taxon>
    </lineage>
</organism>
<dbReference type="EMBL" id="JMSE01000515">
    <property type="protein sequence ID" value="KDN69408.1"/>
    <property type="molecule type" value="Genomic_DNA"/>
</dbReference>
<protein>
    <submittedName>
        <fullName evidence="2">Uncharacterized protein</fullName>
    </submittedName>
</protein>
<dbReference type="HOGENOM" id="CLU_1294329_0_0_1"/>
<accession>A0A066XJM5</accession>
<keyword evidence="3" id="KW-1185">Reference proteome</keyword>
<dbReference type="Proteomes" id="UP000027238">
    <property type="component" value="Unassembled WGS sequence"/>
</dbReference>